<keyword evidence="5" id="KW-1185">Reference proteome</keyword>
<keyword evidence="2" id="KW-0408">Iron</keyword>
<dbReference type="InterPro" id="IPR027443">
    <property type="entry name" value="IPNS-like_sf"/>
</dbReference>
<dbReference type="InterPro" id="IPR005123">
    <property type="entry name" value="Oxoglu/Fe-dep_dioxygenase_dom"/>
</dbReference>
<dbReference type="SUPFAM" id="SSF51197">
    <property type="entry name" value="Clavaminate synthase-like"/>
    <property type="match status" value="1"/>
</dbReference>
<dbReference type="InterPro" id="IPR044861">
    <property type="entry name" value="IPNS-like_FE2OG_OXY"/>
</dbReference>
<evidence type="ECO:0000313" key="5">
    <source>
        <dbReference type="Proteomes" id="UP000249497"/>
    </source>
</evidence>
<dbReference type="Pfam" id="PF03171">
    <property type="entry name" value="2OG-FeII_Oxy"/>
    <property type="match status" value="1"/>
</dbReference>
<keyword evidence="2" id="KW-0560">Oxidoreductase</keyword>
<evidence type="ECO:0000313" key="4">
    <source>
        <dbReference type="EMBL" id="RAH80462.1"/>
    </source>
</evidence>
<protein>
    <submittedName>
        <fullName evidence="4">Clavaminate synthase-like protein</fullName>
    </submittedName>
</protein>
<dbReference type="GO" id="GO:0044283">
    <property type="term" value="P:small molecule biosynthetic process"/>
    <property type="evidence" value="ECO:0007669"/>
    <property type="project" value="UniProtKB-ARBA"/>
</dbReference>
<feature type="domain" description="Fe2OG dioxygenase" evidence="3">
    <location>
        <begin position="207"/>
        <end position="307"/>
    </location>
</feature>
<keyword evidence="2" id="KW-0479">Metal-binding</keyword>
<dbReference type="PRINTS" id="PR00682">
    <property type="entry name" value="IPNSYNTHASE"/>
</dbReference>
<dbReference type="GO" id="GO:0016491">
    <property type="term" value="F:oxidoreductase activity"/>
    <property type="evidence" value="ECO:0007669"/>
    <property type="project" value="UniProtKB-KW"/>
</dbReference>
<reference evidence="4 5" key="1">
    <citation type="submission" date="2018-02" db="EMBL/GenBank/DDBJ databases">
        <title>The genomes of Aspergillus section Nigri reveals drivers in fungal speciation.</title>
        <authorList>
            <consortium name="DOE Joint Genome Institute"/>
            <person name="Vesth T.C."/>
            <person name="Nybo J."/>
            <person name="Theobald S."/>
            <person name="Brandl J."/>
            <person name="Frisvad J.C."/>
            <person name="Nielsen K.F."/>
            <person name="Lyhne E.K."/>
            <person name="Kogle M.E."/>
            <person name="Kuo A."/>
            <person name="Riley R."/>
            <person name="Clum A."/>
            <person name="Nolan M."/>
            <person name="Lipzen A."/>
            <person name="Salamov A."/>
            <person name="Henrissat B."/>
            <person name="Wiebenga A."/>
            <person name="De vries R.P."/>
            <person name="Grigoriev I.V."/>
            <person name="Mortensen U.H."/>
            <person name="Andersen M.R."/>
            <person name="Baker S.E."/>
        </authorList>
    </citation>
    <scope>NUCLEOTIDE SEQUENCE [LARGE SCALE GENOMIC DNA]</scope>
    <source>
        <strain evidence="4 5">CBS 114.51</strain>
    </source>
</reference>
<organism evidence="4 5">
    <name type="scientific">Aspergillus japonicus CBS 114.51</name>
    <dbReference type="NCBI Taxonomy" id="1448312"/>
    <lineage>
        <taxon>Eukaryota</taxon>
        <taxon>Fungi</taxon>
        <taxon>Dikarya</taxon>
        <taxon>Ascomycota</taxon>
        <taxon>Pezizomycotina</taxon>
        <taxon>Eurotiomycetes</taxon>
        <taxon>Eurotiomycetidae</taxon>
        <taxon>Eurotiales</taxon>
        <taxon>Aspergillaceae</taxon>
        <taxon>Aspergillus</taxon>
        <taxon>Aspergillus subgen. Circumdati</taxon>
    </lineage>
</organism>
<evidence type="ECO:0000256" key="1">
    <source>
        <dbReference type="ARBA" id="ARBA00008056"/>
    </source>
</evidence>
<dbReference type="Proteomes" id="UP000249497">
    <property type="component" value="Unassembled WGS sequence"/>
</dbReference>
<dbReference type="PANTHER" id="PTHR47990">
    <property type="entry name" value="2-OXOGLUTARATE (2OG) AND FE(II)-DEPENDENT OXYGENASE SUPERFAMILY PROTEIN-RELATED"/>
    <property type="match status" value="1"/>
</dbReference>
<dbReference type="InterPro" id="IPR026992">
    <property type="entry name" value="DIOX_N"/>
</dbReference>
<dbReference type="InterPro" id="IPR050231">
    <property type="entry name" value="Iron_ascorbate_oxido_reductase"/>
</dbReference>
<dbReference type="EMBL" id="KZ824803">
    <property type="protein sequence ID" value="RAH80462.1"/>
    <property type="molecule type" value="Genomic_DNA"/>
</dbReference>
<dbReference type="RefSeq" id="XP_025526356.1">
    <property type="nucleotide sequence ID" value="XM_025672340.1"/>
</dbReference>
<dbReference type="OrthoDB" id="288590at2759"/>
<dbReference type="Pfam" id="PF14226">
    <property type="entry name" value="DIOX_N"/>
    <property type="match status" value="1"/>
</dbReference>
<dbReference type="GO" id="GO:0046872">
    <property type="term" value="F:metal ion binding"/>
    <property type="evidence" value="ECO:0007669"/>
    <property type="project" value="UniProtKB-KW"/>
</dbReference>
<dbReference type="GeneID" id="37176032"/>
<evidence type="ECO:0000259" key="3">
    <source>
        <dbReference type="PROSITE" id="PS51471"/>
    </source>
</evidence>
<comment type="similarity">
    <text evidence="1 2">Belongs to the iron/ascorbate-dependent oxidoreductase family.</text>
</comment>
<accession>A0A8T8WYH8</accession>
<sequence length="376" mass="42251">MGSEFAIPDDPDRVFFYSSQGRESRPILRGKDAKTTFDSIPVIDVSSIMSDNLEERKRLAAAVDRAASEVGFFYFDNPPVDTRKMDTAFAAIKKLFALPSKEKMKVHVNNSPNGKGYAFRAQEEGHITNESFGMGNDYTEPEQAATSGGMTSTIPLNRWPDEALPEFRAAIYEYWKEVHAFSRRLVGIFALALGLDEHALDHMFQEPLTDVTIQHYCKHPSDSYKPVLTPHSDYGAFTCLLQTEVGGLEVLNANAIWVPVPLREHAFVMNTGSHFEILSNGRWKATVHRVSGRGDIDRYSLPFFWGFDPTTVVTPLEKFRGETNLEPELAGREFAKGTFSTKPDHPVVAEMKARGLEFEDYCYANLLHGKDPWVKG</sequence>
<gene>
    <name evidence="4" type="ORF">BO86DRAFT_390280</name>
</gene>
<dbReference type="PROSITE" id="PS51471">
    <property type="entry name" value="FE2OG_OXY"/>
    <property type="match status" value="1"/>
</dbReference>
<dbReference type="AlphaFoldDB" id="A0A8T8WYH8"/>
<proteinExistence type="inferred from homology"/>
<name>A0A8T8WYH8_ASPJA</name>
<evidence type="ECO:0000256" key="2">
    <source>
        <dbReference type="RuleBase" id="RU003682"/>
    </source>
</evidence>
<dbReference type="Gene3D" id="2.60.120.330">
    <property type="entry name" value="B-lactam Antibiotic, Isopenicillin N Synthase, Chain"/>
    <property type="match status" value="1"/>
</dbReference>